<gene>
    <name evidence="2" type="ORF">XNOV1_A038687</name>
</gene>
<sequence>MQKNAASSLTSVLQKELRPITTTEHCVHTTTTTTTTMTTRLPKFTAGLTFSKIKNKKQPQSFSNHYSKRLSADTSKNSEKSQVSSMVHHRHRIFFTTAKFTDTS</sequence>
<feature type="compositionally biased region" description="Polar residues" evidence="1">
    <location>
        <begin position="72"/>
        <end position="85"/>
    </location>
</feature>
<dbReference type="AlphaFoldDB" id="A0AAV1F2E2"/>
<organism evidence="2 3">
    <name type="scientific">Xyrichtys novacula</name>
    <name type="common">Pearly razorfish</name>
    <name type="synonym">Hemipteronotus novacula</name>
    <dbReference type="NCBI Taxonomy" id="13765"/>
    <lineage>
        <taxon>Eukaryota</taxon>
        <taxon>Metazoa</taxon>
        <taxon>Chordata</taxon>
        <taxon>Craniata</taxon>
        <taxon>Vertebrata</taxon>
        <taxon>Euteleostomi</taxon>
        <taxon>Actinopterygii</taxon>
        <taxon>Neopterygii</taxon>
        <taxon>Teleostei</taxon>
        <taxon>Neoteleostei</taxon>
        <taxon>Acanthomorphata</taxon>
        <taxon>Eupercaria</taxon>
        <taxon>Labriformes</taxon>
        <taxon>Labridae</taxon>
        <taxon>Xyrichtys</taxon>
    </lineage>
</organism>
<evidence type="ECO:0000313" key="3">
    <source>
        <dbReference type="Proteomes" id="UP001178508"/>
    </source>
</evidence>
<name>A0AAV1F2E2_XYRNO</name>
<dbReference type="EMBL" id="OY660867">
    <property type="protein sequence ID" value="CAJ1055347.1"/>
    <property type="molecule type" value="Genomic_DNA"/>
</dbReference>
<accession>A0AAV1F2E2</accession>
<dbReference type="Proteomes" id="UP001178508">
    <property type="component" value="Chromosome 4"/>
</dbReference>
<keyword evidence="3" id="KW-1185">Reference proteome</keyword>
<evidence type="ECO:0000313" key="2">
    <source>
        <dbReference type="EMBL" id="CAJ1055347.1"/>
    </source>
</evidence>
<protein>
    <submittedName>
        <fullName evidence="2">Uncharacterized protein tafa5l isoform X2</fullName>
    </submittedName>
</protein>
<feature type="region of interest" description="Disordered" evidence="1">
    <location>
        <begin position="55"/>
        <end position="87"/>
    </location>
</feature>
<reference evidence="2" key="1">
    <citation type="submission" date="2023-08" db="EMBL/GenBank/DDBJ databases">
        <authorList>
            <person name="Alioto T."/>
            <person name="Alioto T."/>
            <person name="Gomez Garrido J."/>
        </authorList>
    </citation>
    <scope>NUCLEOTIDE SEQUENCE</scope>
</reference>
<proteinExistence type="predicted"/>
<evidence type="ECO:0000256" key="1">
    <source>
        <dbReference type="SAM" id="MobiDB-lite"/>
    </source>
</evidence>